<dbReference type="AlphaFoldDB" id="A0A317CAB2"/>
<proteinExistence type="inferred from homology"/>
<evidence type="ECO:0000256" key="2">
    <source>
        <dbReference type="ARBA" id="ARBA00020112"/>
    </source>
</evidence>
<dbReference type="GO" id="GO:0042802">
    <property type="term" value="F:identical protein binding"/>
    <property type="evidence" value="ECO:0007669"/>
    <property type="project" value="UniProtKB-ARBA"/>
</dbReference>
<dbReference type="FunFam" id="3.30.1070.10:FF:000001">
    <property type="entry name" value="Cell division topological specificity factor"/>
    <property type="match status" value="1"/>
</dbReference>
<evidence type="ECO:0000256" key="6">
    <source>
        <dbReference type="HAMAP-Rule" id="MF_00262"/>
    </source>
</evidence>
<comment type="caution">
    <text evidence="7">The sequence shown here is derived from an EMBL/GenBank/DDBJ whole genome shotgun (WGS) entry which is preliminary data.</text>
</comment>
<accession>A0A317CAB2</accession>
<dbReference type="Pfam" id="PF03776">
    <property type="entry name" value="MinE"/>
    <property type="match status" value="1"/>
</dbReference>
<evidence type="ECO:0000313" key="7">
    <source>
        <dbReference type="EMBL" id="PWQ95456.1"/>
    </source>
</evidence>
<keyword evidence="4 6" id="KW-0131">Cell cycle</keyword>
<dbReference type="GO" id="GO:0032955">
    <property type="term" value="P:regulation of division septum assembly"/>
    <property type="evidence" value="ECO:0007669"/>
    <property type="project" value="InterPro"/>
</dbReference>
<reference evidence="7 8" key="1">
    <citation type="submission" date="2018-05" db="EMBL/GenBank/DDBJ databases">
        <title>Leucothrix arctica sp. nov., isolated from Arctic seawater.</title>
        <authorList>
            <person name="Choi A."/>
            <person name="Baek K."/>
        </authorList>
    </citation>
    <scope>NUCLEOTIDE SEQUENCE [LARGE SCALE GENOMIC DNA]</scope>
    <source>
        <strain evidence="7 8">IMCC9719</strain>
    </source>
</reference>
<dbReference type="InterPro" id="IPR036707">
    <property type="entry name" value="MinE_sf"/>
</dbReference>
<evidence type="ECO:0000256" key="5">
    <source>
        <dbReference type="ARBA" id="ARBA00025265"/>
    </source>
</evidence>
<evidence type="ECO:0000256" key="3">
    <source>
        <dbReference type="ARBA" id="ARBA00022618"/>
    </source>
</evidence>
<sequence>MGLFDLFRQDRKKNTAKAAKERLQILIAHEHAGGSRGNTGPDYLPKLREEIIAVIRKYVEVDDDAVNVQIEKGDDLDMLELNITLPDAAK</sequence>
<keyword evidence="8" id="KW-1185">Reference proteome</keyword>
<keyword evidence="3 6" id="KW-0132">Cell division</keyword>
<protein>
    <recommendedName>
        <fullName evidence="2 6">Cell division topological specificity factor</fullName>
    </recommendedName>
</protein>
<comment type="function">
    <text evidence="5 6">Prevents the cell division inhibition by proteins MinC and MinD at internal division sites while permitting inhibition at polar sites. This ensures cell division at the proper site by restricting the formation of a division septum at the midpoint of the long axis of the cell.</text>
</comment>
<dbReference type="OrthoDB" id="9802655at2"/>
<dbReference type="RefSeq" id="WP_109823744.1">
    <property type="nucleotide sequence ID" value="NZ_QGKL01000034.1"/>
</dbReference>
<dbReference type="GO" id="GO:0051301">
    <property type="term" value="P:cell division"/>
    <property type="evidence" value="ECO:0007669"/>
    <property type="project" value="UniProtKB-KW"/>
</dbReference>
<dbReference type="EMBL" id="QGKL01000034">
    <property type="protein sequence ID" value="PWQ95456.1"/>
    <property type="molecule type" value="Genomic_DNA"/>
</dbReference>
<dbReference type="NCBIfam" id="TIGR01215">
    <property type="entry name" value="minE"/>
    <property type="match status" value="1"/>
</dbReference>
<comment type="similarity">
    <text evidence="1 6">Belongs to the MinE family.</text>
</comment>
<organism evidence="7 8">
    <name type="scientific">Leucothrix arctica</name>
    <dbReference type="NCBI Taxonomy" id="1481894"/>
    <lineage>
        <taxon>Bacteria</taxon>
        <taxon>Pseudomonadati</taxon>
        <taxon>Pseudomonadota</taxon>
        <taxon>Gammaproteobacteria</taxon>
        <taxon>Thiotrichales</taxon>
        <taxon>Thiotrichaceae</taxon>
        <taxon>Leucothrix</taxon>
    </lineage>
</organism>
<evidence type="ECO:0000313" key="8">
    <source>
        <dbReference type="Proteomes" id="UP000245506"/>
    </source>
</evidence>
<dbReference type="Gene3D" id="3.30.1070.10">
    <property type="entry name" value="Cell division topological specificity factor MinE"/>
    <property type="match status" value="1"/>
</dbReference>
<evidence type="ECO:0000256" key="1">
    <source>
        <dbReference type="ARBA" id="ARBA00008168"/>
    </source>
</evidence>
<dbReference type="InterPro" id="IPR005527">
    <property type="entry name" value="MinE"/>
</dbReference>
<dbReference type="SUPFAM" id="SSF55229">
    <property type="entry name" value="Cell division protein MinE topological specificity domain"/>
    <property type="match status" value="1"/>
</dbReference>
<gene>
    <name evidence="6" type="primary">minE</name>
    <name evidence="7" type="ORF">DKT75_12330</name>
</gene>
<evidence type="ECO:0000256" key="4">
    <source>
        <dbReference type="ARBA" id="ARBA00023306"/>
    </source>
</evidence>
<dbReference type="NCBIfam" id="NF001422">
    <property type="entry name" value="PRK00296.1"/>
    <property type="match status" value="1"/>
</dbReference>
<dbReference type="Proteomes" id="UP000245506">
    <property type="component" value="Unassembled WGS sequence"/>
</dbReference>
<dbReference type="HAMAP" id="MF_00262">
    <property type="entry name" value="MinE"/>
    <property type="match status" value="1"/>
</dbReference>
<name>A0A317CAB2_9GAMM</name>